<dbReference type="AlphaFoldDB" id="A0AAW5KAT6"/>
<keyword evidence="3" id="KW-0540">Nuclease</keyword>
<keyword evidence="8" id="KW-0067">ATP-binding</keyword>
<keyword evidence="12" id="KW-1185">Reference proteome</keyword>
<dbReference type="SUPFAM" id="SSF52540">
    <property type="entry name" value="P-loop containing nucleoside triphosphate hydrolases"/>
    <property type="match status" value="1"/>
</dbReference>
<evidence type="ECO:0000259" key="10">
    <source>
        <dbReference type="PROSITE" id="PS51643"/>
    </source>
</evidence>
<evidence type="ECO:0000256" key="6">
    <source>
        <dbReference type="ARBA" id="ARBA00022801"/>
    </source>
</evidence>
<dbReference type="CDD" id="cd09641">
    <property type="entry name" value="Cas3''_I"/>
    <property type="match status" value="1"/>
</dbReference>
<protein>
    <submittedName>
        <fullName evidence="11">CRISPR-associated helicase/endonuclease Cas3</fullName>
    </submittedName>
</protein>
<dbReference type="InterPro" id="IPR006474">
    <property type="entry name" value="Helicase_Cas3_CRISPR-ass_core"/>
</dbReference>
<evidence type="ECO:0000256" key="9">
    <source>
        <dbReference type="ARBA" id="ARBA00023118"/>
    </source>
</evidence>
<dbReference type="Gene3D" id="1.10.3210.30">
    <property type="match status" value="1"/>
</dbReference>
<evidence type="ECO:0000313" key="11">
    <source>
        <dbReference type="EMBL" id="MCQ4815099.1"/>
    </source>
</evidence>
<dbReference type="InterPro" id="IPR038257">
    <property type="entry name" value="CRISPR-assoc_Cas3_HD_sf"/>
</dbReference>
<dbReference type="InterPro" id="IPR027417">
    <property type="entry name" value="P-loop_NTPase"/>
</dbReference>
<dbReference type="GO" id="GO:0005524">
    <property type="term" value="F:ATP binding"/>
    <property type="evidence" value="ECO:0007669"/>
    <property type="project" value="UniProtKB-KW"/>
</dbReference>
<evidence type="ECO:0000256" key="3">
    <source>
        <dbReference type="ARBA" id="ARBA00022722"/>
    </source>
</evidence>
<dbReference type="NCBIfam" id="TIGR01587">
    <property type="entry name" value="cas3_core"/>
    <property type="match status" value="1"/>
</dbReference>
<keyword evidence="4" id="KW-0479">Metal-binding</keyword>
<dbReference type="GO" id="GO:0003676">
    <property type="term" value="F:nucleic acid binding"/>
    <property type="evidence" value="ECO:0007669"/>
    <property type="project" value="InterPro"/>
</dbReference>
<dbReference type="GO" id="GO:0016787">
    <property type="term" value="F:hydrolase activity"/>
    <property type="evidence" value="ECO:0007669"/>
    <property type="project" value="UniProtKB-KW"/>
</dbReference>
<dbReference type="Pfam" id="PF22590">
    <property type="entry name" value="Cas3-like_C_2"/>
    <property type="match status" value="1"/>
</dbReference>
<comment type="caution">
    <text evidence="11">The sequence shown here is derived from an EMBL/GenBank/DDBJ whole genome shotgun (WGS) entry which is preliminary data.</text>
</comment>
<dbReference type="GO" id="GO:0046872">
    <property type="term" value="F:metal ion binding"/>
    <property type="evidence" value="ECO:0007669"/>
    <property type="project" value="UniProtKB-KW"/>
</dbReference>
<evidence type="ECO:0000256" key="5">
    <source>
        <dbReference type="ARBA" id="ARBA00022741"/>
    </source>
</evidence>
<keyword evidence="5" id="KW-0547">Nucleotide-binding</keyword>
<evidence type="ECO:0000313" key="12">
    <source>
        <dbReference type="Proteomes" id="UP001205919"/>
    </source>
</evidence>
<keyword evidence="6" id="KW-0378">Hydrolase</keyword>
<dbReference type="CDD" id="cd17930">
    <property type="entry name" value="DEXHc_cas3"/>
    <property type="match status" value="1"/>
</dbReference>
<name>A0AAW5KAT6_9BACT</name>
<comment type="similarity">
    <text evidence="2">In the central section; belongs to the CRISPR-associated helicase Cas3 family.</text>
</comment>
<dbReference type="NCBIfam" id="TIGR01596">
    <property type="entry name" value="cas3_HD"/>
    <property type="match status" value="1"/>
</dbReference>
<comment type="similarity">
    <text evidence="1">In the N-terminal section; belongs to the CRISPR-associated nuclease Cas3-HD family.</text>
</comment>
<proteinExistence type="inferred from homology"/>
<sequence length="859" mass="95438">MMNQVEYISHIRDKEPRFQSVETHLLETAVLAKRYASVVGLGKIGELLGLLHDLGKYSSDFQQYIKSSSGFCDQDHDDDICSQRTEKNRQALSMKGKIDHSTAGAQFVWQQLGCNKKDWIKLIAAEMMAVILAGHHGGLMDISSEGDDLFLKRMKKEDGKTHLTEVETKISPEIRDRVDKLMTSCEALSKFEQLILDIKAREDAITKESLNELELAVGAGSAELKCNEIKTAGAARLWFGLGCMTKFLFSTLVDADRCGTIDFCVDGAAEARQNSNYTGWSILSERLERYLSHFSADTSVNRIRRDISDSCRDAAQRGRGIFTLTVPTGGGKTLASMRFALELAKRSADDAHPIERIIYVLPYTTIIDQNAAKAREILEPESDRGKIVLECHSNLLEENETWEGKLLSENWDAPIVFTTNVQFLEALFAGGTKSIRRMHQLAGSIIIFDEIQTLPIKAVHLFCGALNFLVGQCGTTALLCTATQPLLNGVSRDYGSLRYGTKDEVIPDVSALFAALKRVEIKDSTKTGGYSIGELGDMAIEKRQEFISLLVIVNTTTVARKLYIDIRSKLEVDTEISVVHLSALMCPAHRKVVLDNISKLLKAAKPIICVSTQVMEAGIDVDFGSGIRSLAGFDSIVQAAGRCNREGRKVRAPLFIVNPADENVDKLIDIKAGRHAARRVLSALSLKGEKGEGDILSLENIASYFQYYFYERQKEMRYNVETEHGDDTLLNLLSWNAKTCIPPGRKLRQAFATAGNLFNVIDAPTKGVIVQYGEGNELVGQLALEDDFAAVKKLLHRAQRFSVNVYPYQLDTLYEHVGVYKQSLCGMSGTEVWILMPEFYSEEFGLSTAQIEKLKLEVT</sequence>
<keyword evidence="9" id="KW-0051">Antiviral defense</keyword>
<dbReference type="PROSITE" id="PS51643">
    <property type="entry name" value="HD_CAS3"/>
    <property type="match status" value="1"/>
</dbReference>
<evidence type="ECO:0000256" key="8">
    <source>
        <dbReference type="ARBA" id="ARBA00022840"/>
    </source>
</evidence>
<dbReference type="EMBL" id="JANFYT010000027">
    <property type="protein sequence ID" value="MCQ4815099.1"/>
    <property type="molecule type" value="Genomic_DNA"/>
</dbReference>
<keyword evidence="7" id="KW-0347">Helicase</keyword>
<dbReference type="InterPro" id="IPR011545">
    <property type="entry name" value="DEAD/DEAH_box_helicase_dom"/>
</dbReference>
<feature type="domain" description="HD Cas3-type" evidence="10">
    <location>
        <begin position="14"/>
        <end position="258"/>
    </location>
</feature>
<gene>
    <name evidence="11" type="ORF">NE630_11720</name>
</gene>
<dbReference type="GO" id="GO:0004386">
    <property type="term" value="F:helicase activity"/>
    <property type="evidence" value="ECO:0007669"/>
    <property type="project" value="UniProtKB-KW"/>
</dbReference>
<reference evidence="11 12" key="1">
    <citation type="submission" date="2022-06" db="EMBL/GenBank/DDBJ databases">
        <title>Isolation of gut microbiota from human fecal samples.</title>
        <authorList>
            <person name="Pamer E.G."/>
            <person name="Barat B."/>
            <person name="Waligurski E."/>
            <person name="Medina S."/>
            <person name="Paddock L."/>
            <person name="Mostad J."/>
        </authorList>
    </citation>
    <scope>NUCLEOTIDE SEQUENCE [LARGE SCALE GENOMIC DNA]</scope>
    <source>
        <strain evidence="11 12">DFI.9.90</strain>
    </source>
</reference>
<dbReference type="GO" id="GO:0051607">
    <property type="term" value="P:defense response to virus"/>
    <property type="evidence" value="ECO:0007669"/>
    <property type="project" value="UniProtKB-KW"/>
</dbReference>
<evidence type="ECO:0000256" key="2">
    <source>
        <dbReference type="ARBA" id="ARBA00009046"/>
    </source>
</evidence>
<accession>A0AAW5KAT6</accession>
<evidence type="ECO:0000256" key="7">
    <source>
        <dbReference type="ARBA" id="ARBA00022806"/>
    </source>
</evidence>
<evidence type="ECO:0000256" key="4">
    <source>
        <dbReference type="ARBA" id="ARBA00022723"/>
    </source>
</evidence>
<dbReference type="Gene3D" id="3.40.50.300">
    <property type="entry name" value="P-loop containing nucleotide triphosphate hydrolases"/>
    <property type="match status" value="2"/>
</dbReference>
<dbReference type="Proteomes" id="UP001205919">
    <property type="component" value="Unassembled WGS sequence"/>
</dbReference>
<dbReference type="InterPro" id="IPR006483">
    <property type="entry name" value="CRISPR-assoc_Cas3_HD"/>
</dbReference>
<dbReference type="Pfam" id="PF18019">
    <property type="entry name" value="Cas3_HD"/>
    <property type="match status" value="1"/>
</dbReference>
<dbReference type="Pfam" id="PF00270">
    <property type="entry name" value="DEAD"/>
    <property type="match status" value="1"/>
</dbReference>
<organism evidence="11 12">
    <name type="scientific">Cloacibacillus evryensis</name>
    <dbReference type="NCBI Taxonomy" id="508460"/>
    <lineage>
        <taxon>Bacteria</taxon>
        <taxon>Thermotogati</taxon>
        <taxon>Synergistota</taxon>
        <taxon>Synergistia</taxon>
        <taxon>Synergistales</taxon>
        <taxon>Synergistaceae</taxon>
        <taxon>Cloacibacillus</taxon>
    </lineage>
</organism>
<dbReference type="RefSeq" id="WP_039916891.1">
    <property type="nucleotide sequence ID" value="NZ_CABKQM010000003.1"/>
</dbReference>
<dbReference type="GO" id="GO:0004518">
    <property type="term" value="F:nuclease activity"/>
    <property type="evidence" value="ECO:0007669"/>
    <property type="project" value="UniProtKB-KW"/>
</dbReference>
<evidence type="ECO:0000256" key="1">
    <source>
        <dbReference type="ARBA" id="ARBA00006847"/>
    </source>
</evidence>
<dbReference type="InterPro" id="IPR054712">
    <property type="entry name" value="Cas3-like_dom"/>
</dbReference>